<reference evidence="2" key="1">
    <citation type="submission" date="2013-05" db="EMBL/GenBank/DDBJ databases">
        <authorList>
            <person name="Harkins D.M."/>
            <person name="Durkin A.S."/>
            <person name="Brinkac L.M."/>
            <person name="Haft D.H."/>
            <person name="Selengut J.D."/>
            <person name="Sanka R."/>
            <person name="DePew J."/>
            <person name="Purushe J."/>
            <person name="Galloway R.L."/>
            <person name="Vinetz J.M."/>
            <person name="Sutton G.G."/>
            <person name="Nierman W.C."/>
            <person name="Fouts D.E."/>
        </authorList>
    </citation>
    <scope>NUCLEOTIDE SEQUENCE [LARGE SCALE GENOMIC DNA]</scope>
    <source>
        <strain evidence="2">80-412</strain>
    </source>
</reference>
<keyword evidence="1" id="KW-0812">Transmembrane</keyword>
<organism evidence="2 3">
    <name type="scientific">Leptospira alstonii serovar Pingchang str. 80-412</name>
    <dbReference type="NCBI Taxonomy" id="1218564"/>
    <lineage>
        <taxon>Bacteria</taxon>
        <taxon>Pseudomonadati</taxon>
        <taxon>Spirochaetota</taxon>
        <taxon>Spirochaetia</taxon>
        <taxon>Leptospirales</taxon>
        <taxon>Leptospiraceae</taxon>
        <taxon>Leptospira</taxon>
    </lineage>
</organism>
<accession>T0H4I2</accession>
<evidence type="ECO:0000256" key="1">
    <source>
        <dbReference type="SAM" id="Phobius"/>
    </source>
</evidence>
<gene>
    <name evidence="2" type="ORF">LEP1GSC193_4027</name>
</gene>
<keyword evidence="1" id="KW-1133">Transmembrane helix</keyword>
<feature type="transmembrane region" description="Helical" evidence="1">
    <location>
        <begin position="16"/>
        <end position="35"/>
    </location>
</feature>
<dbReference type="Proteomes" id="UP000015445">
    <property type="component" value="Unassembled WGS sequence"/>
</dbReference>
<name>T0H4I2_9LEPT</name>
<keyword evidence="1" id="KW-0472">Membrane</keyword>
<keyword evidence="3" id="KW-1185">Reference proteome</keyword>
<dbReference type="AlphaFoldDB" id="T0H4I2"/>
<dbReference type="EMBL" id="AOHD02000037">
    <property type="protein sequence ID" value="EQA80504.1"/>
    <property type="molecule type" value="Genomic_DNA"/>
</dbReference>
<protein>
    <submittedName>
        <fullName evidence="2">Uncharacterized protein</fullName>
    </submittedName>
</protein>
<comment type="caution">
    <text evidence="2">The sequence shown here is derived from an EMBL/GenBank/DDBJ whole genome shotgun (WGS) entry which is preliminary data.</text>
</comment>
<evidence type="ECO:0000313" key="3">
    <source>
        <dbReference type="Proteomes" id="UP000015445"/>
    </source>
</evidence>
<sequence>MLFSFMNAWDICFRDLLFVCMFSLVTVFVFSIFVFKGRFIRGFKRLSQKLEGNLQEFPQILSP</sequence>
<proteinExistence type="predicted"/>
<evidence type="ECO:0000313" key="2">
    <source>
        <dbReference type="EMBL" id="EQA80504.1"/>
    </source>
</evidence>